<dbReference type="InterPro" id="IPR059177">
    <property type="entry name" value="GH29D-like_dom"/>
</dbReference>
<feature type="transmembrane region" description="Helical" evidence="2">
    <location>
        <begin position="1627"/>
        <end position="1646"/>
    </location>
</feature>
<keyword evidence="2" id="KW-1133">Transmembrane helix</keyword>
<feature type="domain" description="Golvesin/Xly CBD-like" evidence="4">
    <location>
        <begin position="246"/>
        <end position="380"/>
    </location>
</feature>
<dbReference type="SUPFAM" id="SSF51126">
    <property type="entry name" value="Pectin lyase-like"/>
    <property type="match status" value="1"/>
</dbReference>
<dbReference type="InterPro" id="IPR033803">
    <property type="entry name" value="CBD-like_Golvesin-Xly"/>
</dbReference>
<dbReference type="Gene3D" id="2.60.40.10">
    <property type="entry name" value="Immunoglobulins"/>
    <property type="match status" value="1"/>
</dbReference>
<dbReference type="Proteomes" id="UP000228528">
    <property type="component" value="Unassembled WGS sequence"/>
</dbReference>
<feature type="domain" description="GH29D-like beta-sandwich" evidence="3">
    <location>
        <begin position="1081"/>
        <end position="1146"/>
    </location>
</feature>
<gene>
    <name evidence="5" type="ORF">COU30_02240</name>
</gene>
<dbReference type="EMBL" id="PFBW01000100">
    <property type="protein sequence ID" value="PIR77476.1"/>
    <property type="molecule type" value="Genomic_DNA"/>
</dbReference>
<name>A0A2M6P186_9BACT</name>
<dbReference type="InterPro" id="IPR006626">
    <property type="entry name" value="PbH1"/>
</dbReference>
<organism evidence="5 6">
    <name type="scientific">Candidatus Magasanikbacteria bacterium CG10_big_fil_rev_8_21_14_0_10_38_6</name>
    <dbReference type="NCBI Taxonomy" id="1974647"/>
    <lineage>
        <taxon>Bacteria</taxon>
        <taxon>Candidatus Magasanikiibacteriota</taxon>
    </lineage>
</organism>
<dbReference type="NCBIfam" id="NF047446">
    <property type="entry name" value="barrel_OmpL47"/>
    <property type="match status" value="1"/>
</dbReference>
<reference evidence="6" key="1">
    <citation type="submission" date="2017-09" db="EMBL/GenBank/DDBJ databases">
        <title>Depth-based differentiation of microbial function through sediment-hosted aquifers and enrichment of novel symbionts in the deep terrestrial subsurface.</title>
        <authorList>
            <person name="Probst A.J."/>
            <person name="Ladd B."/>
            <person name="Jarett J.K."/>
            <person name="Geller-Mcgrath D.E."/>
            <person name="Sieber C.M.K."/>
            <person name="Emerson J.B."/>
            <person name="Anantharaman K."/>
            <person name="Thomas B.C."/>
            <person name="Malmstrom R."/>
            <person name="Stieglmeier M."/>
            <person name="Klingl A."/>
            <person name="Woyke T."/>
            <person name="Ryan C.M."/>
            <person name="Banfield J.F."/>
        </authorList>
    </citation>
    <scope>NUCLEOTIDE SEQUENCE [LARGE SCALE GENOMIC DNA]</scope>
</reference>
<dbReference type="InterPro" id="IPR011050">
    <property type="entry name" value="Pectin_lyase_fold/virulence"/>
</dbReference>
<dbReference type="Pfam" id="PF25275">
    <property type="entry name" value="Golvesin_C"/>
    <property type="match status" value="1"/>
</dbReference>
<evidence type="ECO:0000313" key="5">
    <source>
        <dbReference type="EMBL" id="PIR77476.1"/>
    </source>
</evidence>
<evidence type="ECO:0000256" key="1">
    <source>
        <dbReference type="SAM" id="MobiDB-lite"/>
    </source>
</evidence>
<dbReference type="Pfam" id="PF13290">
    <property type="entry name" value="CHB_HEX_C_1"/>
    <property type="match status" value="1"/>
</dbReference>
<keyword evidence="2" id="KW-0812">Transmembrane</keyword>
<dbReference type="Gene3D" id="3.30.1920.20">
    <property type="match status" value="1"/>
</dbReference>
<dbReference type="Gene3D" id="2.160.20.10">
    <property type="entry name" value="Single-stranded right-handed beta-helix, Pectin lyase-like"/>
    <property type="match status" value="1"/>
</dbReference>
<evidence type="ECO:0008006" key="7">
    <source>
        <dbReference type="Google" id="ProtNLM"/>
    </source>
</evidence>
<dbReference type="InterPro" id="IPR013783">
    <property type="entry name" value="Ig-like_fold"/>
</dbReference>
<evidence type="ECO:0000313" key="6">
    <source>
        <dbReference type="Proteomes" id="UP000228528"/>
    </source>
</evidence>
<sequence>MKYKTKFKNYFQIFALLFYFSTLFFTLSSYTFVTRVQAGEITISDENANEIVIDESALGKDEEDEVVFSSNSNSDSDKEPQEDKIFEPVLVPTSTIETIPLVLTTPIDFTSQSISKSIWTFENVELNKEYVSPQNSEVRLTFTKLPNPSGNIKIEEIKLTKEQIEQTGSLSEKAYDITSDMKNGDFKYDLSLPIPESSKGKLIQVKYAEKISDIHAMEKIDNEITKSDTSVSVKSLDHFTIFIITDDEATYSTGTWVDYAAQGYFDDGVHYPTEMSAGQTAIWTFSGITPRSYKVYISWSTHDNRTQVAPYVLNYDGGPTTPFIINQEKLADQSTTGTSGQWSGWYDLGAFNLDSSSNIVLSSVDNSSGTAYVIADEVLLAPNTAPTDVWVDDDFTINSKNSGYVWGYDVFTNIQDGITAVASGGTVNVAAGTYTEVGQIVIDKDLTITGADKNTTIIKPSTNTTGNNVDSAAWLLVNTGVTFNLSNVTLDGDAPTRTINWAIASYGHGTINNIIIKNIKGGTYLGRGIVVFGDNTTVSNNTFNNIERIGVHVRGAYSGPSVGNATVTGNTYTCKGAGDVLDYGVEVGAGATATISNNTITNCRGEASSDNSTSAGILLTDYYGTGTTASITGNTITGSTYGIVVGYAGGDTTSVSQFDTNIFSNNDYDLDNYTVNNIDARNNTWSVTDQDNLDQIETKINHNCSNSIYIHGICSGTDDYSIGGMVQYKDIGTPTNSGWNIHSKSATPYETPLDVTCGGYTNENSVAQNWTAVSGSNTNIKYQREVTFPSSAVSTYEAGSNIYTPFSTFGSATGIEGLWKTRVKAYLDANSSNTYNSGEEVSGWSNYCNITFDKTVPDVEIMEPAATTLSGTVAVKGTITDTNPHHYYTVVKNSANTTVAGPGTVNNSSSFTDALLFNWNTTLVPDGVYTIRLEAKDAADNKDSGSVDVVTVTVDNTKPTVDLIFPTPGPLATSFEAVFSEDVNPTEAIDPTNYFLTNWPGAGGSGDLIGDATIVYNPANFTATVTLTSAGWYISPEQQWGVQDVHDLAGNLQNVNPYSEYSTLLVNPATTDSGTDTNWHNASVTVTLTCTDINGSGCKTTYYTTDGSTPTTSSATGNSVTLSTDGEFTIKYFSTDNAGNSETVKTASNIVKIDTTNPTGTLVINSGDTHTSNKTVTLTITGSDTLSGVSEMAFSNDDSTYSSWESFSTIKSWDLENSGGTKTVYMKLKDLAGNETPSFIASDSIILDSILPTSIITVPGNEGDNTLIYTNVWNGIISGTASDDLSVSNVQISIQRDSDEFYFNGSTWILSGSEVLIDTISTDSYATWTYDISPDPAGDETYTIISHATDVAGNFESSYKLTVIYDITIPQVSLSINPTDPDGDNGIYDSKPKIKLSASDNYDIDYIEYQINSTSGTWKKYTSEVKIDDDTKKFYYRSVDKAGNKSNVGLKNVKVDTKAPDGVENVNADYNSDLDEARVSWETNDSDIYTVKIYRSEDSNVEQNSSNFLKEVDKNEDHITDDNVDRGNTYYYLLVTYDEAGNEGGSVKVSITIPENANENPVITTERILAPQTAGSSTNNNNNSGEITGQVEGANTENNPTDNQDGSKVLGTEDENQDQNTTTQRSYWWWLLLLLPFLFWIIWLFINRERK</sequence>
<protein>
    <recommendedName>
        <fullName evidence="7">Right handed beta helix domain-containing protein</fullName>
    </recommendedName>
</protein>
<dbReference type="SMART" id="SM00710">
    <property type="entry name" value="PbH1"/>
    <property type="match status" value="5"/>
</dbReference>
<evidence type="ECO:0000256" key="2">
    <source>
        <dbReference type="SAM" id="Phobius"/>
    </source>
</evidence>
<feature type="compositionally biased region" description="Polar residues" evidence="1">
    <location>
        <begin position="1593"/>
        <end position="1606"/>
    </location>
</feature>
<dbReference type="InterPro" id="IPR058094">
    <property type="entry name" value="Ig-like_OmpL47-like"/>
</dbReference>
<evidence type="ECO:0000259" key="3">
    <source>
        <dbReference type="Pfam" id="PF13290"/>
    </source>
</evidence>
<dbReference type="InterPro" id="IPR012334">
    <property type="entry name" value="Pectin_lyas_fold"/>
</dbReference>
<evidence type="ECO:0000259" key="4">
    <source>
        <dbReference type="Pfam" id="PF25275"/>
    </source>
</evidence>
<comment type="caution">
    <text evidence="5">The sequence shown here is derived from an EMBL/GenBank/DDBJ whole genome shotgun (WGS) entry which is preliminary data.</text>
</comment>
<feature type="region of interest" description="Disordered" evidence="1">
    <location>
        <begin position="1572"/>
        <end position="1618"/>
    </location>
</feature>
<proteinExistence type="predicted"/>
<keyword evidence="2" id="KW-0472">Membrane</keyword>
<accession>A0A2M6P186</accession>
<feature type="region of interest" description="Disordered" evidence="1">
    <location>
        <begin position="62"/>
        <end position="83"/>
    </location>
</feature>